<dbReference type="InterPro" id="IPR011009">
    <property type="entry name" value="Kinase-like_dom_sf"/>
</dbReference>
<dbReference type="Proteomes" id="UP001151532">
    <property type="component" value="Chromosome 17"/>
</dbReference>
<dbReference type="PROSITE" id="PS00107">
    <property type="entry name" value="PROTEIN_KINASE_ATP"/>
    <property type="match status" value="1"/>
</dbReference>
<evidence type="ECO:0000256" key="7">
    <source>
        <dbReference type="PROSITE-ProRule" id="PRU10141"/>
    </source>
</evidence>
<dbReference type="PANTHER" id="PTHR24349">
    <property type="entry name" value="SERINE/THREONINE-PROTEIN KINASE"/>
    <property type="match status" value="1"/>
</dbReference>
<dbReference type="InterPro" id="IPR000719">
    <property type="entry name" value="Prot_kinase_dom"/>
</dbReference>
<keyword evidence="6 7" id="KW-0067">ATP-binding</keyword>
<evidence type="ECO:0000256" key="1">
    <source>
        <dbReference type="ARBA" id="ARBA00005354"/>
    </source>
</evidence>
<evidence type="ECO:0000256" key="6">
    <source>
        <dbReference type="ARBA" id="ARBA00022840"/>
    </source>
</evidence>
<dbReference type="Gene3D" id="1.10.510.10">
    <property type="entry name" value="Transferase(Phosphotransferase) domain 1"/>
    <property type="match status" value="1"/>
</dbReference>
<feature type="domain" description="Protein kinase" evidence="8">
    <location>
        <begin position="5"/>
        <end position="170"/>
    </location>
</feature>
<keyword evidence="5 9" id="KW-0418">Kinase</keyword>
<evidence type="ECO:0000259" key="8">
    <source>
        <dbReference type="PROSITE" id="PS50011"/>
    </source>
</evidence>
<evidence type="ECO:0000256" key="2">
    <source>
        <dbReference type="ARBA" id="ARBA00022527"/>
    </source>
</evidence>
<dbReference type="SUPFAM" id="SSF56112">
    <property type="entry name" value="Protein kinase-like (PK-like)"/>
    <property type="match status" value="1"/>
</dbReference>
<evidence type="ECO:0000256" key="4">
    <source>
        <dbReference type="ARBA" id="ARBA00022741"/>
    </source>
</evidence>
<evidence type="ECO:0000256" key="3">
    <source>
        <dbReference type="ARBA" id="ARBA00022679"/>
    </source>
</evidence>
<protein>
    <submittedName>
        <fullName evidence="9">SERINE/THREONINE-PROTEIN KINASE</fullName>
    </submittedName>
</protein>
<reference evidence="9" key="2">
    <citation type="journal article" date="2023" name="Int. J. Mol. Sci.">
        <title>De Novo Assembly and Annotation of 11 Diverse Shrub Willow (Salix) Genomes Reveals Novel Gene Organization in Sex-Linked Regions.</title>
        <authorList>
            <person name="Hyden B."/>
            <person name="Feng K."/>
            <person name="Yates T.B."/>
            <person name="Jawdy S."/>
            <person name="Cereghino C."/>
            <person name="Smart L.B."/>
            <person name="Muchero W."/>
        </authorList>
    </citation>
    <scope>NUCLEOTIDE SEQUENCE</scope>
    <source>
        <tissue evidence="9">Shoot tip</tissue>
    </source>
</reference>
<dbReference type="AlphaFoldDB" id="A0A9Q0UQQ5"/>
<dbReference type="InterPro" id="IPR050205">
    <property type="entry name" value="CDPK_Ser/Thr_kinases"/>
</dbReference>
<feature type="binding site" evidence="7">
    <location>
        <position position="34"/>
    </location>
    <ligand>
        <name>ATP</name>
        <dbReference type="ChEBI" id="CHEBI:30616"/>
    </ligand>
</feature>
<dbReference type="InterPro" id="IPR017441">
    <property type="entry name" value="Protein_kinase_ATP_BS"/>
</dbReference>
<sequence length="170" mass="18466">MEQEYDLGAYIGQGKFGSVVLCRSKVIGEEFACKMLRKGEEPVRLEVENMQHVSGHSGVVTLKAVDEDLESFYLCPEHRAVSVVSVQCPEHRAVSVVSVQCPEHRAVSVVSVIKYGHDRGVVLRDIKPETILLATSGQMKLADFGLAVGMSYGQSLRGAVGSPAYVAPEF</sequence>
<gene>
    <name evidence="9" type="ORF">OIU79_001654</name>
</gene>
<dbReference type="GO" id="GO:0005524">
    <property type="term" value="F:ATP binding"/>
    <property type="evidence" value="ECO:0007669"/>
    <property type="project" value="UniProtKB-UniRule"/>
</dbReference>
<accession>A0A9Q0UQQ5</accession>
<keyword evidence="10" id="KW-1185">Reference proteome</keyword>
<proteinExistence type="inferred from homology"/>
<dbReference type="SMART" id="SM00220">
    <property type="entry name" value="S_TKc"/>
    <property type="match status" value="1"/>
</dbReference>
<evidence type="ECO:0000313" key="10">
    <source>
        <dbReference type="Proteomes" id="UP001151532"/>
    </source>
</evidence>
<dbReference type="Gene3D" id="3.30.200.20">
    <property type="entry name" value="Phosphorylase Kinase, domain 1"/>
    <property type="match status" value="1"/>
</dbReference>
<keyword evidence="3" id="KW-0808">Transferase</keyword>
<dbReference type="PROSITE" id="PS50011">
    <property type="entry name" value="PROTEIN_KINASE_DOM"/>
    <property type="match status" value="1"/>
</dbReference>
<dbReference type="OrthoDB" id="1738954at2759"/>
<comment type="caution">
    <text evidence="9">The sequence shown here is derived from an EMBL/GenBank/DDBJ whole genome shotgun (WGS) entry which is preliminary data.</text>
</comment>
<evidence type="ECO:0000313" key="9">
    <source>
        <dbReference type="EMBL" id="KAJ6734432.1"/>
    </source>
</evidence>
<dbReference type="EMBL" id="JAPFFK010000011">
    <property type="protein sequence ID" value="KAJ6734432.1"/>
    <property type="molecule type" value="Genomic_DNA"/>
</dbReference>
<organism evidence="9 10">
    <name type="scientific">Salix purpurea</name>
    <name type="common">Purple osier willow</name>
    <dbReference type="NCBI Taxonomy" id="77065"/>
    <lineage>
        <taxon>Eukaryota</taxon>
        <taxon>Viridiplantae</taxon>
        <taxon>Streptophyta</taxon>
        <taxon>Embryophyta</taxon>
        <taxon>Tracheophyta</taxon>
        <taxon>Spermatophyta</taxon>
        <taxon>Magnoliopsida</taxon>
        <taxon>eudicotyledons</taxon>
        <taxon>Gunneridae</taxon>
        <taxon>Pentapetalae</taxon>
        <taxon>rosids</taxon>
        <taxon>fabids</taxon>
        <taxon>Malpighiales</taxon>
        <taxon>Salicaceae</taxon>
        <taxon>Saliceae</taxon>
        <taxon>Salix</taxon>
    </lineage>
</organism>
<comment type="similarity">
    <text evidence="1">Belongs to the protein kinase superfamily. CAMK Ser/Thr protein kinase family. CaMK subfamily.</text>
</comment>
<keyword evidence="2" id="KW-0723">Serine/threonine-protein kinase</keyword>
<dbReference type="Pfam" id="PF00069">
    <property type="entry name" value="Pkinase"/>
    <property type="match status" value="1"/>
</dbReference>
<evidence type="ECO:0000256" key="5">
    <source>
        <dbReference type="ARBA" id="ARBA00022777"/>
    </source>
</evidence>
<reference evidence="9" key="1">
    <citation type="submission" date="2022-11" db="EMBL/GenBank/DDBJ databases">
        <authorList>
            <person name="Hyden B.L."/>
            <person name="Feng K."/>
            <person name="Yates T."/>
            <person name="Jawdy S."/>
            <person name="Smart L.B."/>
            <person name="Muchero W."/>
        </authorList>
    </citation>
    <scope>NUCLEOTIDE SEQUENCE</scope>
    <source>
        <tissue evidence="9">Shoot tip</tissue>
    </source>
</reference>
<dbReference type="GO" id="GO:0004674">
    <property type="term" value="F:protein serine/threonine kinase activity"/>
    <property type="evidence" value="ECO:0007669"/>
    <property type="project" value="UniProtKB-KW"/>
</dbReference>
<keyword evidence="4 7" id="KW-0547">Nucleotide-binding</keyword>
<name>A0A9Q0UQQ5_SALPP</name>